<dbReference type="GO" id="GO:0005829">
    <property type="term" value="C:cytosol"/>
    <property type="evidence" value="ECO:0007669"/>
    <property type="project" value="TreeGrafter"/>
</dbReference>
<keyword evidence="7" id="KW-0547">Nucleotide-binding</keyword>
<comment type="function">
    <text evidence="5">Decapping enzyme for NAD-capped RNAs: specifically hydrolyzes the nicotinamide adenine dinucleotide (NAD) cap from a subset of RNAs by removing the entire NAD moiety from the 5'-end of an NAD-capped RNA. The NAD-cap is present at the 5'-end of some RNAs and snoRNAs. In contrast to the canonical 5'-end N7 methylguanosine (m7G) cap, the NAD cap promotes mRNA decay. Also acts as a non-canonical decapping enzyme that removes the entire cap structure of m7G capped or incompletely capped RNAs. Has decapping activity toward incomplete 5'-end m7G cap mRNAs such as unmethylated 5'-end-capped RNA (cap0), while it has no activity toward 2'-O-ribose methylated m7G cap (cap1). Also possesses RNA 5'-pyrophosphohydrolase activity by hydrolyzing the 5'-end triphosphate to release pyrophosphates. Stimulates exoribonuclease activity of Rat1, allowing it to degrade RNAs with stable secondary structure more effectively.</text>
</comment>
<protein>
    <recommendedName>
        <fullName evidence="7">Decapping nuclease</fullName>
        <ecNumber evidence="7">3.6.1.-</ecNumber>
    </recommendedName>
</protein>
<comment type="caution">
    <text evidence="9">The sequence shown here is derived from an EMBL/GenBank/DDBJ whole genome shotgun (WGS) entry which is preliminary data.</text>
</comment>
<evidence type="ECO:0000256" key="1">
    <source>
        <dbReference type="ARBA" id="ARBA00001968"/>
    </source>
</evidence>
<accession>A0AAI8Z208</accession>
<gene>
    <name evidence="9" type="ORF">LECACI_7A006136</name>
</gene>
<dbReference type="GO" id="GO:0034353">
    <property type="term" value="F:mRNA 5'-diphosphatase activity"/>
    <property type="evidence" value="ECO:0007669"/>
    <property type="project" value="TreeGrafter"/>
</dbReference>
<dbReference type="PANTHER" id="PTHR12395">
    <property type="entry name" value="DOM-3 RELATED"/>
    <property type="match status" value="1"/>
</dbReference>
<comment type="catalytic activity">
    <reaction evidence="6">
        <text>a 5'-end NAD(+)-phospho-ribonucleoside in mRNA + H2O = a 5'-end phospho-ribonucleoside in mRNA + NAD(+) + H(+)</text>
        <dbReference type="Rhea" id="RHEA:60880"/>
        <dbReference type="Rhea" id="RHEA-COMP:15692"/>
        <dbReference type="Rhea" id="RHEA-COMP:15698"/>
        <dbReference type="ChEBI" id="CHEBI:15377"/>
        <dbReference type="ChEBI" id="CHEBI:15378"/>
        <dbReference type="ChEBI" id="CHEBI:57540"/>
        <dbReference type="ChEBI" id="CHEBI:138282"/>
        <dbReference type="ChEBI" id="CHEBI:144029"/>
    </reaction>
    <physiologicalReaction direction="left-to-right" evidence="6">
        <dbReference type="Rhea" id="RHEA:60881"/>
    </physiologicalReaction>
</comment>
<dbReference type="GO" id="GO:0005634">
    <property type="term" value="C:nucleus"/>
    <property type="evidence" value="ECO:0007669"/>
    <property type="project" value="UniProtKB-SubCell"/>
</dbReference>
<dbReference type="EMBL" id="CAVMBE010000042">
    <property type="protein sequence ID" value="CAK4030978.1"/>
    <property type="molecule type" value="Genomic_DNA"/>
</dbReference>
<dbReference type="GO" id="GO:0004518">
    <property type="term" value="F:nuclease activity"/>
    <property type="evidence" value="ECO:0007669"/>
    <property type="project" value="UniProtKB-KW"/>
</dbReference>
<reference evidence="9" key="1">
    <citation type="submission" date="2023-11" db="EMBL/GenBank/DDBJ databases">
        <authorList>
            <person name="Alioto T."/>
            <person name="Alioto T."/>
            <person name="Gomez Garrido J."/>
        </authorList>
    </citation>
    <scope>NUCLEOTIDE SEQUENCE</scope>
</reference>
<keyword evidence="7" id="KW-0479">Metal-binding</keyword>
<evidence type="ECO:0000256" key="5">
    <source>
        <dbReference type="ARBA" id="ARBA00046211"/>
    </source>
</evidence>
<dbReference type="EC" id="3.6.1.-" evidence="7"/>
<dbReference type="GO" id="GO:0000956">
    <property type="term" value="P:nuclear-transcribed mRNA catabolic process"/>
    <property type="evidence" value="ECO:0007669"/>
    <property type="project" value="TreeGrafter"/>
</dbReference>
<evidence type="ECO:0000256" key="7">
    <source>
        <dbReference type="RuleBase" id="RU367113"/>
    </source>
</evidence>
<comment type="similarity">
    <text evidence="2 7">Belongs to the DXO/Dom3Z family.</text>
</comment>
<keyword evidence="10" id="KW-1185">Reference proteome</keyword>
<sequence>MQHFRFGDHGPFQGKHATLKRPREITEFSFDESHVLHTLDSRSLRYYYPPFFKTPHNPHEPGISLSKGFQSFKRHEEQEDTHLNPLIETVIQYEEKTKTKLDPTILTWRGMMTKILSAPFDRFGEFKMNATYFDGTIYIEENFAAKMAEGDLAKRDFNYHGKTQEEMTYWGYKFETLSTIPRAWDDCSRDEIENRESDVVSNHAQYCSVVRTGVGKHNIIIGGEVDAVMGCKPDHPADQIPYVELKTSEDFSPDDRKSAVKFERKMCRFWAQSYLLGVPTIVVGFRSKNGILQRIEEWNTLDIPKMVNQNGQTWNAWVCLNFASQFLDFLKEHVTSDGCWTVERRKGNAEITMYRINDEYSRDIVPPKFRKHREEFSFEKSIFDET</sequence>
<evidence type="ECO:0000256" key="4">
    <source>
        <dbReference type="ARBA" id="ARBA00044692"/>
    </source>
</evidence>
<keyword evidence="7" id="KW-0378">Hydrolase</keyword>
<dbReference type="GO" id="GO:0000166">
    <property type="term" value="F:nucleotide binding"/>
    <property type="evidence" value="ECO:0007669"/>
    <property type="project" value="UniProtKB-KW"/>
</dbReference>
<dbReference type="InterPro" id="IPR013961">
    <property type="entry name" value="RAI1"/>
</dbReference>
<dbReference type="InterPro" id="IPR039039">
    <property type="entry name" value="RAI1-like_fam"/>
</dbReference>
<dbReference type="PANTHER" id="PTHR12395:SF9">
    <property type="entry name" value="DECAPPING AND EXORIBONUCLEASE PROTEIN"/>
    <property type="match status" value="1"/>
</dbReference>
<evidence type="ECO:0000313" key="10">
    <source>
        <dbReference type="Proteomes" id="UP001296104"/>
    </source>
</evidence>
<dbReference type="GO" id="GO:0110155">
    <property type="term" value="P:NAD-cap decapping"/>
    <property type="evidence" value="ECO:0007669"/>
    <property type="project" value="TreeGrafter"/>
</dbReference>
<keyword evidence="7" id="KW-0539">Nucleus</keyword>
<keyword evidence="7" id="KW-0694">RNA-binding</keyword>
<evidence type="ECO:0000313" key="9">
    <source>
        <dbReference type="EMBL" id="CAK4030978.1"/>
    </source>
</evidence>
<dbReference type="GO" id="GO:0046872">
    <property type="term" value="F:metal ion binding"/>
    <property type="evidence" value="ECO:0007669"/>
    <property type="project" value="UniProtKB-KW"/>
</dbReference>
<comment type="subcellular location">
    <subcellularLocation>
        <location evidence="7">Nucleus</location>
    </subcellularLocation>
</comment>
<evidence type="ECO:0000256" key="6">
    <source>
        <dbReference type="ARBA" id="ARBA00048124"/>
    </source>
</evidence>
<proteinExistence type="inferred from homology"/>
<keyword evidence="7" id="KW-0540">Nuclease</keyword>
<dbReference type="Proteomes" id="UP001296104">
    <property type="component" value="Unassembled WGS sequence"/>
</dbReference>
<feature type="domain" description="RAI1-like" evidence="8">
    <location>
        <begin position="20"/>
        <end position="370"/>
    </location>
</feature>
<organism evidence="9 10">
    <name type="scientific">Lecanosticta acicola</name>
    <dbReference type="NCBI Taxonomy" id="111012"/>
    <lineage>
        <taxon>Eukaryota</taxon>
        <taxon>Fungi</taxon>
        <taxon>Dikarya</taxon>
        <taxon>Ascomycota</taxon>
        <taxon>Pezizomycotina</taxon>
        <taxon>Dothideomycetes</taxon>
        <taxon>Dothideomycetidae</taxon>
        <taxon>Mycosphaerellales</taxon>
        <taxon>Mycosphaerellaceae</taxon>
        <taxon>Lecanosticta</taxon>
    </lineage>
</organism>
<dbReference type="GO" id="GO:0003723">
    <property type="term" value="F:RNA binding"/>
    <property type="evidence" value="ECO:0007669"/>
    <property type="project" value="UniProtKB-KW"/>
</dbReference>
<evidence type="ECO:0000259" key="8">
    <source>
        <dbReference type="Pfam" id="PF08652"/>
    </source>
</evidence>
<dbReference type="AlphaFoldDB" id="A0AAI8Z208"/>
<name>A0AAI8Z208_9PEZI</name>
<evidence type="ECO:0000256" key="2">
    <source>
        <dbReference type="ARBA" id="ARBA00006562"/>
    </source>
</evidence>
<comment type="catalytic activity">
    <reaction evidence="3">
        <text>a 5'-end (N(7)-methyl 5'-triphosphoguanosine)-ribonucleoside-ribonucleotide in mRNA + H2O = a (N(7)-methyl 5'-triphosphoguanosine)-nucleoside + a 5'-end phospho-ribonucleoside in mRNA + H(+)</text>
        <dbReference type="Rhea" id="RHEA:66928"/>
        <dbReference type="Rhea" id="RHEA-COMP:15692"/>
        <dbReference type="Rhea" id="RHEA-COMP:17313"/>
        <dbReference type="ChEBI" id="CHEBI:15377"/>
        <dbReference type="ChEBI" id="CHEBI:15378"/>
        <dbReference type="ChEBI" id="CHEBI:138282"/>
        <dbReference type="ChEBI" id="CHEBI:172876"/>
        <dbReference type="ChEBI" id="CHEBI:172877"/>
    </reaction>
    <physiologicalReaction direction="left-to-right" evidence="3">
        <dbReference type="Rhea" id="RHEA:66929"/>
    </physiologicalReaction>
</comment>
<comment type="catalytic activity">
    <reaction evidence="4">
        <text>a 5'-end triphospho-ribonucleoside in mRNA + H2O = a 5'-end phospho-ribonucleoside in mRNA + diphosphate + H(+)</text>
        <dbReference type="Rhea" id="RHEA:78683"/>
        <dbReference type="Rhea" id="RHEA-COMP:15692"/>
        <dbReference type="Rhea" id="RHEA-COMP:17164"/>
        <dbReference type="ChEBI" id="CHEBI:15377"/>
        <dbReference type="ChEBI" id="CHEBI:15378"/>
        <dbReference type="ChEBI" id="CHEBI:33019"/>
        <dbReference type="ChEBI" id="CHEBI:138282"/>
        <dbReference type="ChEBI" id="CHEBI:167618"/>
    </reaction>
    <physiologicalReaction direction="left-to-right" evidence="4">
        <dbReference type="Rhea" id="RHEA:78684"/>
    </physiologicalReaction>
</comment>
<evidence type="ECO:0000256" key="3">
    <source>
        <dbReference type="ARBA" id="ARBA00044676"/>
    </source>
</evidence>
<comment type="cofactor">
    <cofactor evidence="1 7">
        <name>a divalent metal cation</name>
        <dbReference type="ChEBI" id="CHEBI:60240"/>
    </cofactor>
</comment>
<dbReference type="Pfam" id="PF08652">
    <property type="entry name" value="RAI1"/>
    <property type="match status" value="1"/>
</dbReference>